<reference evidence="6 7" key="1">
    <citation type="journal article" date="2012" name="Genome Biol.">
        <title>Genome and low-iron response of an oceanic diatom adapted to chronic iron limitation.</title>
        <authorList>
            <person name="Lommer M."/>
            <person name="Specht M."/>
            <person name="Roy A.S."/>
            <person name="Kraemer L."/>
            <person name="Andreson R."/>
            <person name="Gutowska M.A."/>
            <person name="Wolf J."/>
            <person name="Bergner S.V."/>
            <person name="Schilhabel M.B."/>
            <person name="Klostermeier U.C."/>
            <person name="Beiko R.G."/>
            <person name="Rosenstiel P."/>
            <person name="Hippler M."/>
            <person name="Laroche J."/>
        </authorList>
    </citation>
    <scope>NUCLEOTIDE SEQUENCE [LARGE SCALE GENOMIC DNA]</scope>
    <source>
        <strain evidence="6 7">CCMP1005</strain>
    </source>
</reference>
<dbReference type="Proteomes" id="UP000266841">
    <property type="component" value="Unassembled WGS sequence"/>
</dbReference>
<evidence type="ECO:0000256" key="3">
    <source>
        <dbReference type="ARBA" id="ARBA00022833"/>
    </source>
</evidence>
<evidence type="ECO:0000256" key="4">
    <source>
        <dbReference type="PROSITE-ProRule" id="PRU00134"/>
    </source>
</evidence>
<dbReference type="EMBL" id="AGNL01040906">
    <property type="protein sequence ID" value="EJK51849.1"/>
    <property type="molecule type" value="Genomic_DNA"/>
</dbReference>
<evidence type="ECO:0000313" key="7">
    <source>
        <dbReference type="Proteomes" id="UP000266841"/>
    </source>
</evidence>
<sequence length="174" mass="19623">MVPCKAFEVVPAGAGPATTRTAVATIRNRCEDRTSFFRPRRYYLWHGLFTDQLANVSEAVVAARVRDTSARSWIVRERQENDIQTVVTPRLAIRSTSKMSGIEIEACANCGKEASDAVKLKNCTACRLVKYCSVDCQKTHRKKHKKACKQRAAELKDERLFSQGQEHAEEDFCP</sequence>
<evidence type="ECO:0000256" key="1">
    <source>
        <dbReference type="ARBA" id="ARBA00022723"/>
    </source>
</evidence>
<keyword evidence="2 4" id="KW-0863">Zinc-finger</keyword>
<dbReference type="Gene3D" id="6.10.140.2220">
    <property type="match status" value="1"/>
</dbReference>
<dbReference type="PROSITE" id="PS01360">
    <property type="entry name" value="ZF_MYND_1"/>
    <property type="match status" value="1"/>
</dbReference>
<dbReference type="SUPFAM" id="SSF144232">
    <property type="entry name" value="HIT/MYND zinc finger-like"/>
    <property type="match status" value="1"/>
</dbReference>
<proteinExistence type="predicted"/>
<evidence type="ECO:0000313" key="6">
    <source>
        <dbReference type="EMBL" id="EJK51849.1"/>
    </source>
</evidence>
<keyword evidence="3" id="KW-0862">Zinc</keyword>
<gene>
    <name evidence="6" type="ORF">THAOC_28941</name>
</gene>
<protein>
    <recommendedName>
        <fullName evidence="5">MYND-type domain-containing protein</fullName>
    </recommendedName>
</protein>
<dbReference type="Pfam" id="PF01753">
    <property type="entry name" value="zf-MYND"/>
    <property type="match status" value="1"/>
</dbReference>
<feature type="domain" description="MYND-type" evidence="5">
    <location>
        <begin position="107"/>
        <end position="148"/>
    </location>
</feature>
<dbReference type="PROSITE" id="PS50865">
    <property type="entry name" value="ZF_MYND_2"/>
    <property type="match status" value="1"/>
</dbReference>
<feature type="non-terminal residue" evidence="6">
    <location>
        <position position="174"/>
    </location>
</feature>
<dbReference type="GO" id="GO:0008270">
    <property type="term" value="F:zinc ion binding"/>
    <property type="evidence" value="ECO:0007669"/>
    <property type="project" value="UniProtKB-KW"/>
</dbReference>
<keyword evidence="1" id="KW-0479">Metal-binding</keyword>
<dbReference type="AlphaFoldDB" id="K0RHT3"/>
<name>K0RHT3_THAOC</name>
<evidence type="ECO:0000259" key="5">
    <source>
        <dbReference type="PROSITE" id="PS50865"/>
    </source>
</evidence>
<dbReference type="InterPro" id="IPR002893">
    <property type="entry name" value="Znf_MYND"/>
</dbReference>
<dbReference type="eggNOG" id="ENOG502SE8Q">
    <property type="taxonomic scope" value="Eukaryota"/>
</dbReference>
<evidence type="ECO:0000256" key="2">
    <source>
        <dbReference type="ARBA" id="ARBA00022771"/>
    </source>
</evidence>
<keyword evidence="7" id="KW-1185">Reference proteome</keyword>
<accession>K0RHT3</accession>
<dbReference type="OrthoDB" id="193263at2759"/>
<comment type="caution">
    <text evidence="6">The sequence shown here is derived from an EMBL/GenBank/DDBJ whole genome shotgun (WGS) entry which is preliminary data.</text>
</comment>
<organism evidence="6 7">
    <name type="scientific">Thalassiosira oceanica</name>
    <name type="common">Marine diatom</name>
    <dbReference type="NCBI Taxonomy" id="159749"/>
    <lineage>
        <taxon>Eukaryota</taxon>
        <taxon>Sar</taxon>
        <taxon>Stramenopiles</taxon>
        <taxon>Ochrophyta</taxon>
        <taxon>Bacillariophyta</taxon>
        <taxon>Coscinodiscophyceae</taxon>
        <taxon>Thalassiosirophycidae</taxon>
        <taxon>Thalassiosirales</taxon>
        <taxon>Thalassiosiraceae</taxon>
        <taxon>Thalassiosira</taxon>
    </lineage>
</organism>